<evidence type="ECO:0000259" key="2">
    <source>
        <dbReference type="PROSITE" id="PS50994"/>
    </source>
</evidence>
<dbReference type="GO" id="GO:0031012">
    <property type="term" value="C:extracellular matrix"/>
    <property type="evidence" value="ECO:0007669"/>
    <property type="project" value="TreeGrafter"/>
</dbReference>
<feature type="region of interest" description="Disordered" evidence="1">
    <location>
        <begin position="300"/>
        <end position="319"/>
    </location>
</feature>
<proteinExistence type="predicted"/>
<protein>
    <recommendedName>
        <fullName evidence="2">Integrase catalytic domain-containing protein</fullName>
    </recommendedName>
</protein>
<dbReference type="GO" id="GO:0061343">
    <property type="term" value="P:cell adhesion involved in heart morphogenesis"/>
    <property type="evidence" value="ECO:0007669"/>
    <property type="project" value="TreeGrafter"/>
</dbReference>
<dbReference type="PANTHER" id="PTHR33395:SF22">
    <property type="entry name" value="REVERSE TRANSCRIPTASE DOMAIN-CONTAINING PROTEIN"/>
    <property type="match status" value="1"/>
</dbReference>
<dbReference type="InterPro" id="IPR005135">
    <property type="entry name" value="Endo/exonuclease/phosphatase"/>
</dbReference>
<feature type="domain" description="Integrase catalytic" evidence="2">
    <location>
        <begin position="799"/>
        <end position="930"/>
    </location>
</feature>
<evidence type="ECO:0000256" key="1">
    <source>
        <dbReference type="SAM" id="MobiDB-lite"/>
    </source>
</evidence>
<dbReference type="AlphaFoldDB" id="A0AAN7MB67"/>
<dbReference type="SUPFAM" id="SSF56219">
    <property type="entry name" value="DNase I-like"/>
    <property type="match status" value="1"/>
</dbReference>
<dbReference type="PROSITE" id="PS50994">
    <property type="entry name" value="INTEGRASE"/>
    <property type="match status" value="1"/>
</dbReference>
<dbReference type="InterPro" id="IPR043502">
    <property type="entry name" value="DNA/RNA_pol_sf"/>
</dbReference>
<dbReference type="Pfam" id="PF00665">
    <property type="entry name" value="rve"/>
    <property type="match status" value="1"/>
</dbReference>
<dbReference type="Pfam" id="PF14529">
    <property type="entry name" value="Exo_endo_phos_2"/>
    <property type="match status" value="1"/>
</dbReference>
<dbReference type="InterPro" id="IPR012337">
    <property type="entry name" value="RNaseH-like_sf"/>
</dbReference>
<comment type="caution">
    <text evidence="3">The sequence shown here is derived from an EMBL/GenBank/DDBJ whole genome shotgun (WGS) entry which is preliminary data.</text>
</comment>
<dbReference type="InterPro" id="IPR036397">
    <property type="entry name" value="RNaseH_sf"/>
</dbReference>
<dbReference type="GO" id="GO:0007508">
    <property type="term" value="P:larval heart development"/>
    <property type="evidence" value="ECO:0007669"/>
    <property type="project" value="TreeGrafter"/>
</dbReference>
<dbReference type="InterPro" id="IPR036691">
    <property type="entry name" value="Endo/exonu/phosph_ase_sf"/>
</dbReference>
<keyword evidence="4" id="KW-1185">Reference proteome</keyword>
<reference evidence="3 4" key="1">
    <citation type="journal article" date="2023" name="J. Hered.">
        <title>Chromosome-level genome of the wood stork (Mycteria americana) provides insight into avian chromosome evolution.</title>
        <authorList>
            <person name="Flamio R. Jr."/>
            <person name="Ramstad K.M."/>
        </authorList>
    </citation>
    <scope>NUCLEOTIDE SEQUENCE [LARGE SCALE GENOMIC DNA]</scope>
    <source>
        <strain evidence="3">JAX WOST 10</strain>
    </source>
</reference>
<dbReference type="GO" id="GO:0003824">
    <property type="term" value="F:catalytic activity"/>
    <property type="evidence" value="ECO:0007669"/>
    <property type="project" value="InterPro"/>
</dbReference>
<dbReference type="Pfam" id="PF00078">
    <property type="entry name" value="RVT_1"/>
    <property type="match status" value="1"/>
</dbReference>
<sequence>MVGVCYRPPNQDEETGELFYKQLGEASRSLALVLMGDFNLPDVCWKYNTAERKQSRRFLECVADNFLTQLVSEPTREGAPLDLLFMNREGLVSGVMVGGRLGQSDHKMIEFLIRGEAARGVSRTTTLDFRRADFGLLRSLADRVPWEAALMGKGVQEGWTFFKEEVLKAQERAVPRCRKTSRRGRRPAWLTRELWLEIRKKRRVYDLWKKGRATQEDYKGVARLCREKIRRAKAELELSLATAVKDNKKYFFKYISSKRRAKENLQPLVDGGGNTVTKDEEKAEVLNAFFASVFNSRANCSMGTQPPESEDRDGDQNGAPIIQGEMVSDLLHHLDTYKSMGPDEIHPRVLKELADVLTKPLSIIYQQSWLTGEVPVDWRLANVTSIYKKGWKEDPGNYRPVSLTSVLGKLMEQIILSAITRHVEDNQGIKPSQHGFRKGRSCLTNLISFYDKVTCLVDEGKAVDVVYLDFSKAFDMVSHSILLEKLAAHGLDGCTLHWVKNWLDGRAQRLVVNGFTPVGGQSQAVLGEEWLESCQAEKDLGVLVDSRLHMSQQCAQVAKKANGILACIKNSVASRTREVIVPLYSALVRPHLEYCVQFWAPPYKKDIEVLESVQRRAMKLVKCLEQKSYEERLREVGLFSLEKRRLRGDLIALYNYLKGGCREVGVGLFSQQWKQNIWQHRGKPIWAAALWQDIAAREENLVVKVRHVGAHVPKSQATEEHQNNQQVDQAAKIEVAQVDLDWQHKGELFIARWAHDASGHQGRDATYRWARDRGVDLTMDTIAQVIHECATCTAIKQAKRLKPLWYGGRWLKYKYGEAWKINYITLPQTHQGKRHVLTMVEATTGWLETYPVPHGPTQNTILGLEKQVLWRHGTPERIESDNGTHFRNNLIDTWAKEHGIEWVYHIPYHAPASRKIERYNGLLKTTLRAMGGGTFKHWDTHLAKATCCRLGLNHDKGRSGKYRLGSLSSDPGKIMEKILLELLSHHMKDYKVIGNSQHAFTKGNLCLINLIAFYDEMTGSVDKERITS</sequence>
<dbReference type="PANTHER" id="PTHR33395">
    <property type="entry name" value="TRANSCRIPTASE, PUTATIVE-RELATED-RELATED"/>
    <property type="match status" value="1"/>
</dbReference>
<gene>
    <name evidence="3" type="ORF">QYF61_005599</name>
</gene>
<dbReference type="SUPFAM" id="SSF53098">
    <property type="entry name" value="Ribonuclease H-like"/>
    <property type="match status" value="1"/>
</dbReference>
<accession>A0AAN7MB67</accession>
<evidence type="ECO:0000313" key="3">
    <source>
        <dbReference type="EMBL" id="KAK4806803.1"/>
    </source>
</evidence>
<dbReference type="Gene3D" id="3.30.420.10">
    <property type="entry name" value="Ribonuclease H-like superfamily/Ribonuclease H"/>
    <property type="match status" value="2"/>
</dbReference>
<dbReference type="EMBL" id="JAUNZN010000033">
    <property type="protein sequence ID" value="KAK4806803.1"/>
    <property type="molecule type" value="Genomic_DNA"/>
</dbReference>
<dbReference type="InterPro" id="IPR000477">
    <property type="entry name" value="RT_dom"/>
</dbReference>
<dbReference type="SUPFAM" id="SSF56672">
    <property type="entry name" value="DNA/RNA polymerases"/>
    <property type="match status" value="1"/>
</dbReference>
<dbReference type="GO" id="GO:0003676">
    <property type="term" value="F:nucleic acid binding"/>
    <property type="evidence" value="ECO:0007669"/>
    <property type="project" value="InterPro"/>
</dbReference>
<organism evidence="3 4">
    <name type="scientific">Mycteria americana</name>
    <name type="common">Wood stork</name>
    <dbReference type="NCBI Taxonomy" id="33587"/>
    <lineage>
        <taxon>Eukaryota</taxon>
        <taxon>Metazoa</taxon>
        <taxon>Chordata</taxon>
        <taxon>Craniata</taxon>
        <taxon>Vertebrata</taxon>
        <taxon>Euteleostomi</taxon>
        <taxon>Archelosauria</taxon>
        <taxon>Archosauria</taxon>
        <taxon>Dinosauria</taxon>
        <taxon>Saurischia</taxon>
        <taxon>Theropoda</taxon>
        <taxon>Coelurosauria</taxon>
        <taxon>Aves</taxon>
        <taxon>Neognathae</taxon>
        <taxon>Neoaves</taxon>
        <taxon>Aequornithes</taxon>
        <taxon>Ciconiiformes</taxon>
        <taxon>Ciconiidae</taxon>
        <taxon>Mycteria</taxon>
    </lineage>
</organism>
<name>A0AAN7MB67_MYCAM</name>
<dbReference type="Gene3D" id="3.60.10.10">
    <property type="entry name" value="Endonuclease/exonuclease/phosphatase"/>
    <property type="match status" value="1"/>
</dbReference>
<dbReference type="Proteomes" id="UP001333110">
    <property type="component" value="Unassembled WGS sequence"/>
</dbReference>
<dbReference type="GO" id="GO:0015074">
    <property type="term" value="P:DNA integration"/>
    <property type="evidence" value="ECO:0007669"/>
    <property type="project" value="InterPro"/>
</dbReference>
<dbReference type="InterPro" id="IPR001584">
    <property type="entry name" value="Integrase_cat-core"/>
</dbReference>
<dbReference type="CDD" id="cd01650">
    <property type="entry name" value="RT_nLTR_like"/>
    <property type="match status" value="1"/>
</dbReference>
<evidence type="ECO:0000313" key="4">
    <source>
        <dbReference type="Proteomes" id="UP001333110"/>
    </source>
</evidence>